<keyword evidence="6 7" id="KW-0472">Membrane</keyword>
<dbReference type="Gene3D" id="1.20.1250.20">
    <property type="entry name" value="MFS general substrate transporter like domains"/>
    <property type="match status" value="1"/>
</dbReference>
<evidence type="ECO:0000256" key="2">
    <source>
        <dbReference type="ARBA" id="ARBA00005982"/>
    </source>
</evidence>
<dbReference type="PANTHER" id="PTHR11654">
    <property type="entry name" value="OLIGOPEPTIDE TRANSPORTER-RELATED"/>
    <property type="match status" value="1"/>
</dbReference>
<evidence type="ECO:0000313" key="10">
    <source>
        <dbReference type="Proteomes" id="UP001165289"/>
    </source>
</evidence>
<feature type="transmembrane region" description="Helical" evidence="7">
    <location>
        <begin position="214"/>
        <end position="233"/>
    </location>
</feature>
<feature type="chain" id="PRO_5044023570" evidence="8">
    <location>
        <begin position="22"/>
        <end position="466"/>
    </location>
</feature>
<keyword evidence="10" id="KW-1185">Reference proteome</keyword>
<evidence type="ECO:0000256" key="3">
    <source>
        <dbReference type="ARBA" id="ARBA00022692"/>
    </source>
</evidence>
<evidence type="ECO:0000313" key="9">
    <source>
        <dbReference type="EMBL" id="KAI6657443.1"/>
    </source>
</evidence>
<feature type="transmembrane region" description="Helical" evidence="7">
    <location>
        <begin position="30"/>
        <end position="49"/>
    </location>
</feature>
<protein>
    <submittedName>
        <fullName evidence="9">Solute carrier family 15 member 4-like</fullName>
    </submittedName>
</protein>
<dbReference type="Pfam" id="PF00854">
    <property type="entry name" value="PTR2"/>
    <property type="match status" value="1"/>
</dbReference>
<evidence type="ECO:0000256" key="4">
    <source>
        <dbReference type="ARBA" id="ARBA00022856"/>
    </source>
</evidence>
<dbReference type="GO" id="GO:0015833">
    <property type="term" value="P:peptide transport"/>
    <property type="evidence" value="ECO:0007669"/>
    <property type="project" value="UniProtKB-KW"/>
</dbReference>
<feature type="transmembrane region" description="Helical" evidence="7">
    <location>
        <begin position="347"/>
        <end position="366"/>
    </location>
</feature>
<dbReference type="Proteomes" id="UP001165289">
    <property type="component" value="Unassembled WGS sequence"/>
</dbReference>
<dbReference type="InterPro" id="IPR000109">
    <property type="entry name" value="POT_fam"/>
</dbReference>
<organism evidence="9 10">
    <name type="scientific">Oopsacas minuta</name>
    <dbReference type="NCBI Taxonomy" id="111878"/>
    <lineage>
        <taxon>Eukaryota</taxon>
        <taxon>Metazoa</taxon>
        <taxon>Porifera</taxon>
        <taxon>Hexactinellida</taxon>
        <taxon>Hexasterophora</taxon>
        <taxon>Lyssacinosida</taxon>
        <taxon>Leucopsacidae</taxon>
        <taxon>Oopsacas</taxon>
    </lineage>
</organism>
<dbReference type="GO" id="GO:0022857">
    <property type="term" value="F:transmembrane transporter activity"/>
    <property type="evidence" value="ECO:0007669"/>
    <property type="project" value="InterPro"/>
</dbReference>
<keyword evidence="8" id="KW-0732">Signal</keyword>
<feature type="transmembrane region" description="Helical" evidence="7">
    <location>
        <begin position="430"/>
        <end position="450"/>
    </location>
</feature>
<proteinExistence type="inferred from homology"/>
<feature type="transmembrane region" description="Helical" evidence="7">
    <location>
        <begin position="279"/>
        <end position="300"/>
    </location>
</feature>
<dbReference type="AlphaFoldDB" id="A0AAV7K9H6"/>
<feature type="transmembrane region" description="Helical" evidence="7">
    <location>
        <begin position="248"/>
        <end position="267"/>
    </location>
</feature>
<keyword evidence="4" id="KW-0653">Protein transport</keyword>
<evidence type="ECO:0000256" key="5">
    <source>
        <dbReference type="ARBA" id="ARBA00022989"/>
    </source>
</evidence>
<keyword evidence="4" id="KW-0813">Transport</keyword>
<feature type="transmembrane region" description="Helical" evidence="7">
    <location>
        <begin position="375"/>
        <end position="395"/>
    </location>
</feature>
<gene>
    <name evidence="9" type="ORF">LOD99_189</name>
</gene>
<dbReference type="InterPro" id="IPR036259">
    <property type="entry name" value="MFS_trans_sf"/>
</dbReference>
<feature type="transmembrane region" description="Helical" evidence="7">
    <location>
        <begin position="109"/>
        <end position="131"/>
    </location>
</feature>
<comment type="caution">
    <text evidence="9">The sequence shown here is derived from an EMBL/GenBank/DDBJ whole genome shotgun (WGS) entry which is preliminary data.</text>
</comment>
<evidence type="ECO:0000256" key="6">
    <source>
        <dbReference type="ARBA" id="ARBA00023136"/>
    </source>
</evidence>
<accession>A0AAV7K9H6</accession>
<keyword evidence="3 7" id="KW-0812">Transmembrane</keyword>
<name>A0AAV7K9H6_9METZ</name>
<reference evidence="9 10" key="1">
    <citation type="journal article" date="2023" name="BMC Biol.">
        <title>The compact genome of the sponge Oopsacas minuta (Hexactinellida) is lacking key metazoan core genes.</title>
        <authorList>
            <person name="Santini S."/>
            <person name="Schenkelaars Q."/>
            <person name="Jourda C."/>
            <person name="Duchesne M."/>
            <person name="Belahbib H."/>
            <person name="Rocher C."/>
            <person name="Selva M."/>
            <person name="Riesgo A."/>
            <person name="Vervoort M."/>
            <person name="Leys S.P."/>
            <person name="Kodjabachian L."/>
            <person name="Le Bivic A."/>
            <person name="Borchiellini C."/>
            <person name="Claverie J.M."/>
            <person name="Renard E."/>
        </authorList>
    </citation>
    <scope>NUCLEOTIDE SEQUENCE [LARGE SCALE GENOMIC DNA]</scope>
    <source>
        <strain evidence="9">SPO-2</strain>
    </source>
</reference>
<feature type="transmembrane region" description="Helical" evidence="7">
    <location>
        <begin position="69"/>
        <end position="89"/>
    </location>
</feature>
<comment type="subcellular location">
    <subcellularLocation>
        <location evidence="1">Membrane</location>
        <topology evidence="1">Multi-pass membrane protein</topology>
    </subcellularLocation>
</comment>
<evidence type="ECO:0000256" key="8">
    <source>
        <dbReference type="SAM" id="SignalP"/>
    </source>
</evidence>
<keyword evidence="5 7" id="KW-1133">Transmembrane helix</keyword>
<dbReference type="EMBL" id="JAKMXF010000111">
    <property type="protein sequence ID" value="KAI6657443.1"/>
    <property type="molecule type" value="Genomic_DNA"/>
</dbReference>
<sequence>MFIGSIAFILFFLTTHHFTSEDQCEKYEALFSFIILFYIIGFSALLPLLLPFGVDQMEGASEQSLKSYFAWFFGVLNAGAFVSYSYYLGFTDVRDISLYQIDKDNNPNVVIILLAGLLLGTVSLFIAILLYKFLVNTKRLSVYQPSGDPLGLIWNVTKSAMNKYSQKRRRPSITRSIQYLEGSQRLLDLAKDDHGNNTFENVESVKTFYRIMPLLLALIPYFAVTSVSTGAYIEQNIYLFDQFEDSTIIPQLVDPCIIIILVFLFEFNPVKKRLKFSSILQRVYIGVFFGLASLIFATIVEFVSTFAAPFKLSYGALQAFKNLTHPDDPGQKVKVLLFKISFQSPQFLLMGISEFLAVIGIFEFIYAQSPREMKCFIYGLFQCIRGIGYIIPFIVNEILQAATCACSNCNCKTCAAYHYQCNGAPTNVSYTYLAGTLLFTLYVISLYFLFRRYKKRVRQPREIWYT</sequence>
<keyword evidence="4" id="KW-0571">Peptide transport</keyword>
<dbReference type="SUPFAM" id="SSF103473">
    <property type="entry name" value="MFS general substrate transporter"/>
    <property type="match status" value="1"/>
</dbReference>
<evidence type="ECO:0000256" key="1">
    <source>
        <dbReference type="ARBA" id="ARBA00004141"/>
    </source>
</evidence>
<dbReference type="GO" id="GO:0016020">
    <property type="term" value="C:membrane"/>
    <property type="evidence" value="ECO:0007669"/>
    <property type="project" value="UniProtKB-SubCell"/>
</dbReference>
<evidence type="ECO:0000256" key="7">
    <source>
        <dbReference type="SAM" id="Phobius"/>
    </source>
</evidence>
<comment type="similarity">
    <text evidence="2">Belongs to the major facilitator superfamily. Proton-dependent oligopeptide transporter (POT/PTR) (TC 2.A.17) family.</text>
</comment>
<feature type="signal peptide" evidence="8">
    <location>
        <begin position="1"/>
        <end position="21"/>
    </location>
</feature>